<evidence type="ECO:0000313" key="1">
    <source>
        <dbReference type="EMBL" id="GMH00213.1"/>
    </source>
</evidence>
<dbReference type="Proteomes" id="UP001279734">
    <property type="component" value="Unassembled WGS sequence"/>
</dbReference>
<reference evidence="1" key="1">
    <citation type="submission" date="2023-05" db="EMBL/GenBank/DDBJ databases">
        <title>Nepenthes gracilis genome sequencing.</title>
        <authorList>
            <person name="Fukushima K."/>
        </authorList>
    </citation>
    <scope>NUCLEOTIDE SEQUENCE</scope>
    <source>
        <strain evidence="1">SING2019-196</strain>
    </source>
</reference>
<keyword evidence="2" id="KW-1185">Reference proteome</keyword>
<gene>
    <name evidence="1" type="ORF">Nepgr_002052</name>
</gene>
<protein>
    <recommendedName>
        <fullName evidence="3">RRM domain-containing protein</fullName>
    </recommendedName>
</protein>
<evidence type="ECO:0000313" key="2">
    <source>
        <dbReference type="Proteomes" id="UP001279734"/>
    </source>
</evidence>
<dbReference type="EMBL" id="BSYO01000002">
    <property type="protein sequence ID" value="GMH00213.1"/>
    <property type="molecule type" value="Genomic_DNA"/>
</dbReference>
<evidence type="ECO:0008006" key="3">
    <source>
        <dbReference type="Google" id="ProtNLM"/>
    </source>
</evidence>
<sequence>MRDPSGIGRRSGFVAFSTPDEAKLVVNKPLCVALAQRKEESRAMLQAQFSQIRPFPMPSAVAPRMPMYPPSAPGFGQQIFYGQATPMIPPQVGFGYQHPQQQLSSFPLFNLEDKVQLPSNLIKGAQNCNVFLRAHKKLGSTLGEAKSCLLVILRPCRGLISNISFLISSLGKFRIVSLLILWLMLMGRNTDSSCSTARFKFCYYYKLYATLKFSNICMLGSANVKRPF</sequence>
<name>A0AAD3RY22_NEPGR</name>
<accession>A0AAD3RY22</accession>
<organism evidence="1 2">
    <name type="scientific">Nepenthes gracilis</name>
    <name type="common">Slender pitcher plant</name>
    <dbReference type="NCBI Taxonomy" id="150966"/>
    <lineage>
        <taxon>Eukaryota</taxon>
        <taxon>Viridiplantae</taxon>
        <taxon>Streptophyta</taxon>
        <taxon>Embryophyta</taxon>
        <taxon>Tracheophyta</taxon>
        <taxon>Spermatophyta</taxon>
        <taxon>Magnoliopsida</taxon>
        <taxon>eudicotyledons</taxon>
        <taxon>Gunneridae</taxon>
        <taxon>Pentapetalae</taxon>
        <taxon>Caryophyllales</taxon>
        <taxon>Nepenthaceae</taxon>
        <taxon>Nepenthes</taxon>
    </lineage>
</organism>
<proteinExistence type="predicted"/>
<comment type="caution">
    <text evidence="1">The sequence shown here is derived from an EMBL/GenBank/DDBJ whole genome shotgun (WGS) entry which is preliminary data.</text>
</comment>
<dbReference type="AlphaFoldDB" id="A0AAD3RY22"/>